<dbReference type="Proteomes" id="UP000075880">
    <property type="component" value="Unassembled WGS sequence"/>
</dbReference>
<evidence type="ECO:0000313" key="2">
    <source>
        <dbReference type="EnsemblMetazoa" id="ENSAATROPP001299"/>
    </source>
</evidence>
<dbReference type="AlphaFoldDB" id="A0AAG5CRZ0"/>
<name>A0AAG5CRZ0_ANOAO</name>
<protein>
    <submittedName>
        <fullName evidence="2">Uncharacterized protein</fullName>
    </submittedName>
</protein>
<evidence type="ECO:0000313" key="3">
    <source>
        <dbReference type="Proteomes" id="UP000075880"/>
    </source>
</evidence>
<dbReference type="EnsemblMetazoa" id="ENSAATROPT001353">
    <property type="protein sequence ID" value="ENSAATROPP001299"/>
    <property type="gene ID" value="ENSAATROPG001076"/>
</dbReference>
<keyword evidence="3" id="KW-1185">Reference proteome</keyword>
<proteinExistence type="predicted"/>
<evidence type="ECO:0000256" key="1">
    <source>
        <dbReference type="SAM" id="MobiDB-lite"/>
    </source>
</evidence>
<reference evidence="2" key="1">
    <citation type="submission" date="2024-04" db="UniProtKB">
        <authorList>
            <consortium name="EnsemblMetazoa"/>
        </authorList>
    </citation>
    <scope>IDENTIFICATION</scope>
    <source>
        <strain evidence="2">EBRO</strain>
    </source>
</reference>
<accession>A0AAG5CRZ0</accession>
<sequence length="74" mass="7826">IASDGAGTASALSNGLSTSNQGLLNDTFIVFPLCDDWTRANNGRPGLQRLSCLNGNATLSESDPLRLRDQSECK</sequence>
<feature type="region of interest" description="Disordered" evidence="1">
    <location>
        <begin position="1"/>
        <end position="21"/>
    </location>
</feature>
<feature type="compositionally biased region" description="Polar residues" evidence="1">
    <location>
        <begin position="10"/>
        <end position="21"/>
    </location>
</feature>
<organism evidence="2 3">
    <name type="scientific">Anopheles atroparvus</name>
    <name type="common">European mosquito</name>
    <dbReference type="NCBI Taxonomy" id="41427"/>
    <lineage>
        <taxon>Eukaryota</taxon>
        <taxon>Metazoa</taxon>
        <taxon>Ecdysozoa</taxon>
        <taxon>Arthropoda</taxon>
        <taxon>Hexapoda</taxon>
        <taxon>Insecta</taxon>
        <taxon>Pterygota</taxon>
        <taxon>Neoptera</taxon>
        <taxon>Endopterygota</taxon>
        <taxon>Diptera</taxon>
        <taxon>Nematocera</taxon>
        <taxon>Culicoidea</taxon>
        <taxon>Culicidae</taxon>
        <taxon>Anophelinae</taxon>
        <taxon>Anopheles</taxon>
    </lineage>
</organism>